<reference evidence="5" key="1">
    <citation type="submission" date="2025-08" db="UniProtKB">
        <authorList>
            <consortium name="Ensembl"/>
        </authorList>
    </citation>
    <scope>IDENTIFICATION</scope>
</reference>
<dbReference type="GO" id="GO:0005085">
    <property type="term" value="F:guanyl-nucleotide exchange factor activity"/>
    <property type="evidence" value="ECO:0007669"/>
    <property type="project" value="UniProtKB-UniRule"/>
</dbReference>
<keyword evidence="6" id="KW-1185">Reference proteome</keyword>
<keyword evidence="3" id="KW-0963">Cytoplasm</keyword>
<comment type="domain">
    <text evidence="3">The N-terminal half of the protein mediates interaction with RAB11A and functions as guanine nucleotide exchange factor. Four long alpha-helices (interrupted by a central kink) assemble into coiled coils, giving rise to a 'V' shape.</text>
</comment>
<evidence type="ECO:0000256" key="3">
    <source>
        <dbReference type="RuleBase" id="RU369054"/>
    </source>
</evidence>
<comment type="function">
    <text evidence="3">Functions as guanine nucleotide exchange factor (GEF) for RAB11A.</text>
</comment>
<comment type="similarity">
    <text evidence="1 3">Belongs to the SH3BP5 family.</text>
</comment>
<dbReference type="PANTHER" id="PTHR19423:SF1">
    <property type="entry name" value="SH3 DOMAIN-BINDING PROTEIN 5"/>
    <property type="match status" value="1"/>
</dbReference>
<name>A0A8C9FS70_PAVCR</name>
<dbReference type="InterPro" id="IPR007940">
    <property type="entry name" value="SH3BP5"/>
</dbReference>
<evidence type="ECO:0000256" key="1">
    <source>
        <dbReference type="ARBA" id="ARBA00007796"/>
    </source>
</evidence>
<keyword evidence="2 3" id="KW-0175">Coiled coil</keyword>
<keyword evidence="3" id="KW-0344">Guanine-nucleotide releasing factor</keyword>
<comment type="subcellular location">
    <subcellularLocation>
        <location evidence="3">Cytoplasm</location>
    </subcellularLocation>
    <text evidence="3">Colocalizes with RAB11A on cytoplasmic vesicle membranes.</text>
</comment>
<feature type="region of interest" description="Disordered" evidence="4">
    <location>
        <begin position="1"/>
        <end position="29"/>
    </location>
</feature>
<dbReference type="GO" id="GO:0017124">
    <property type="term" value="F:SH3 domain binding"/>
    <property type="evidence" value="ECO:0007669"/>
    <property type="project" value="UniProtKB-UniRule"/>
</dbReference>
<dbReference type="PANTHER" id="PTHR19423">
    <property type="entry name" value="SH3 DOMAIN-BINDING PROTEIN 5"/>
    <property type="match status" value="1"/>
</dbReference>
<proteinExistence type="inferred from homology"/>
<dbReference type="GO" id="GO:0035556">
    <property type="term" value="P:intracellular signal transduction"/>
    <property type="evidence" value="ECO:0007669"/>
    <property type="project" value="UniProtKB-UniRule"/>
</dbReference>
<dbReference type="GO" id="GO:0004860">
    <property type="term" value="F:protein kinase inhibitor activity"/>
    <property type="evidence" value="ECO:0007669"/>
    <property type="project" value="TreeGrafter"/>
</dbReference>
<evidence type="ECO:0000313" key="5">
    <source>
        <dbReference type="Ensembl" id="ENSPSTP00000019598.1"/>
    </source>
</evidence>
<evidence type="ECO:0000256" key="4">
    <source>
        <dbReference type="SAM" id="MobiDB-lite"/>
    </source>
</evidence>
<evidence type="ECO:0000313" key="6">
    <source>
        <dbReference type="Proteomes" id="UP000694428"/>
    </source>
</evidence>
<dbReference type="GO" id="GO:0005737">
    <property type="term" value="C:cytoplasm"/>
    <property type="evidence" value="ECO:0007669"/>
    <property type="project" value="UniProtKB-SubCell"/>
</dbReference>
<evidence type="ECO:0000256" key="2">
    <source>
        <dbReference type="ARBA" id="ARBA00023054"/>
    </source>
</evidence>
<reference evidence="5" key="2">
    <citation type="submission" date="2025-09" db="UniProtKB">
        <authorList>
            <consortium name="Ensembl"/>
        </authorList>
    </citation>
    <scope>IDENTIFICATION</scope>
</reference>
<protein>
    <recommendedName>
        <fullName evidence="3">SH3 domain-binding protein 5</fullName>
        <shortName evidence="3">SH3BP-5</shortName>
    </recommendedName>
</protein>
<feature type="compositionally biased region" description="Basic and acidic residues" evidence="4">
    <location>
        <begin position="9"/>
        <end position="29"/>
    </location>
</feature>
<comment type="subunit">
    <text evidence="3">Interacts with GDP-bound and nucleotide-free forms of RAB11A.</text>
</comment>
<dbReference type="Pfam" id="PF05276">
    <property type="entry name" value="SH3BP5"/>
    <property type="match status" value="1"/>
</dbReference>
<dbReference type="AlphaFoldDB" id="A0A8C9FS70"/>
<accession>A0A8C9FS70</accession>
<sequence length="76" mass="8606">MEPGSRRGRVAEEAPRPEEEEVDPRIQGELEKLNQSTDVINRRETELEVGNSSLCFPSVCVGFCKQQKEVFEQVPS</sequence>
<dbReference type="Proteomes" id="UP000694428">
    <property type="component" value="Unplaced"/>
</dbReference>
<organism evidence="5 6">
    <name type="scientific">Pavo cristatus</name>
    <name type="common">Indian peafowl</name>
    <name type="synonym">Blue peafowl</name>
    <dbReference type="NCBI Taxonomy" id="9049"/>
    <lineage>
        <taxon>Eukaryota</taxon>
        <taxon>Metazoa</taxon>
        <taxon>Chordata</taxon>
        <taxon>Craniata</taxon>
        <taxon>Vertebrata</taxon>
        <taxon>Euteleostomi</taxon>
        <taxon>Archelosauria</taxon>
        <taxon>Archosauria</taxon>
        <taxon>Dinosauria</taxon>
        <taxon>Saurischia</taxon>
        <taxon>Theropoda</taxon>
        <taxon>Coelurosauria</taxon>
        <taxon>Aves</taxon>
        <taxon>Neognathae</taxon>
        <taxon>Galloanserae</taxon>
        <taxon>Galliformes</taxon>
        <taxon>Phasianidae</taxon>
        <taxon>Phasianinae</taxon>
        <taxon>Pavo</taxon>
    </lineage>
</organism>
<dbReference type="Ensembl" id="ENSPSTT00000020545.1">
    <property type="protein sequence ID" value="ENSPSTP00000019598.1"/>
    <property type="gene ID" value="ENSPSTG00000014176.1"/>
</dbReference>